<evidence type="ECO:0000256" key="1">
    <source>
        <dbReference type="SAM" id="SignalP"/>
    </source>
</evidence>
<dbReference type="Proteomes" id="UP001295423">
    <property type="component" value="Unassembled WGS sequence"/>
</dbReference>
<comment type="caution">
    <text evidence="2">The sequence shown here is derived from an EMBL/GenBank/DDBJ whole genome shotgun (WGS) entry which is preliminary data.</text>
</comment>
<feature type="chain" id="PRO_5042163027" evidence="1">
    <location>
        <begin position="22"/>
        <end position="415"/>
    </location>
</feature>
<name>A0AAD2PW89_9STRA</name>
<evidence type="ECO:0000313" key="2">
    <source>
        <dbReference type="EMBL" id="CAJ1959676.1"/>
    </source>
</evidence>
<proteinExistence type="predicted"/>
<organism evidence="2 3">
    <name type="scientific">Cylindrotheca closterium</name>
    <dbReference type="NCBI Taxonomy" id="2856"/>
    <lineage>
        <taxon>Eukaryota</taxon>
        <taxon>Sar</taxon>
        <taxon>Stramenopiles</taxon>
        <taxon>Ochrophyta</taxon>
        <taxon>Bacillariophyta</taxon>
        <taxon>Bacillariophyceae</taxon>
        <taxon>Bacillariophycidae</taxon>
        <taxon>Bacillariales</taxon>
        <taxon>Bacillariaceae</taxon>
        <taxon>Cylindrotheca</taxon>
    </lineage>
</organism>
<dbReference type="AlphaFoldDB" id="A0AAD2PW89"/>
<reference evidence="2" key="1">
    <citation type="submission" date="2023-08" db="EMBL/GenBank/DDBJ databases">
        <authorList>
            <person name="Audoor S."/>
            <person name="Bilcke G."/>
        </authorList>
    </citation>
    <scope>NUCLEOTIDE SEQUENCE</scope>
</reference>
<dbReference type="EMBL" id="CAKOGP040002014">
    <property type="protein sequence ID" value="CAJ1959676.1"/>
    <property type="molecule type" value="Genomic_DNA"/>
</dbReference>
<gene>
    <name evidence="2" type="ORF">CYCCA115_LOCUS18095</name>
</gene>
<feature type="signal peptide" evidence="1">
    <location>
        <begin position="1"/>
        <end position="21"/>
    </location>
</feature>
<keyword evidence="1" id="KW-0732">Signal</keyword>
<evidence type="ECO:0000313" key="3">
    <source>
        <dbReference type="Proteomes" id="UP001295423"/>
    </source>
</evidence>
<accession>A0AAD2PW89</accession>
<protein>
    <submittedName>
        <fullName evidence="2">Uncharacterized protein</fullName>
    </submittedName>
</protein>
<sequence length="415" mass="46540">MLLLVVLLVIALFFLSYPNESLQLLPYSLEDLQQSNPFGLSATPKTTTDSSSDVDDGMNLLLYITTHFSAQHLRYFHCCWPKLVQESPLISSAHVLIVASNHTPVDSTELNYLSNQLFQHNPSYQIHFLDQYNDNNPCEKFRNEVPKGSNANNNPLKLPVNYKQCMANLGVRAGFEHGWVYGYSSHDTTNSGGGGGAITGEESLSSKRRRRRRISYVHFDWMIRINPDVLIRKSKWLLETMRASMDALPRSVLLDTTTTLLSTTTSPPLIENNATLAIVVHCATRQLHTDFFALRPHHWGNHHYYANDGENNNSTTTAITTATTTTTTTTAFSKMGRKGNKWNHERTAYKEMAHLWTNGNSNIKYLPDVDPSEGSCRVRGKNASVYHVHDSCQEEGGGGADMECLALDGWDLSQL</sequence>
<keyword evidence="3" id="KW-1185">Reference proteome</keyword>